<organism evidence="7 8">
    <name type="scientific">Vagococcus penaei</name>
    <dbReference type="NCBI Taxonomy" id="633807"/>
    <lineage>
        <taxon>Bacteria</taxon>
        <taxon>Bacillati</taxon>
        <taxon>Bacillota</taxon>
        <taxon>Bacilli</taxon>
        <taxon>Lactobacillales</taxon>
        <taxon>Enterococcaceae</taxon>
        <taxon>Vagococcus</taxon>
    </lineage>
</organism>
<name>A0A1Q2D4K2_9ENTE</name>
<keyword evidence="8" id="KW-1185">Reference proteome</keyword>
<gene>
    <name evidence="7" type="ORF">BW732_02455</name>
</gene>
<dbReference type="Proteomes" id="UP000188246">
    <property type="component" value="Chromosome"/>
</dbReference>
<dbReference type="GO" id="GO:0005886">
    <property type="term" value="C:plasma membrane"/>
    <property type="evidence" value="ECO:0007669"/>
    <property type="project" value="TreeGrafter"/>
</dbReference>
<dbReference type="NCBIfam" id="NF037981">
    <property type="entry name" value="NCS2_1"/>
    <property type="match status" value="1"/>
</dbReference>
<evidence type="ECO:0000313" key="7">
    <source>
        <dbReference type="EMBL" id="AQP53205.1"/>
    </source>
</evidence>
<evidence type="ECO:0000313" key="8">
    <source>
        <dbReference type="Proteomes" id="UP000188246"/>
    </source>
</evidence>
<keyword evidence="5" id="KW-1133">Transmembrane helix</keyword>
<reference evidence="7 8" key="1">
    <citation type="journal article" date="2010" name="Int. J. Syst. Evol. Microbiol.">
        <title>Vagococcus penaei sp. nov., isolated from spoilage microbiota of cooked shrimp (Penaeus vannamei).</title>
        <authorList>
            <person name="Jaffres E."/>
            <person name="Prevost H."/>
            <person name="Rossero A."/>
            <person name="Joffraud J.J."/>
            <person name="Dousset X."/>
        </authorList>
    </citation>
    <scope>NUCLEOTIDE SEQUENCE [LARGE SCALE GENOMIC DNA]</scope>
    <source>
        <strain evidence="7 8">CD276</strain>
    </source>
</reference>
<dbReference type="PANTHER" id="PTHR42810:SF2">
    <property type="entry name" value="PURINE PERMEASE C1399.01C-RELATED"/>
    <property type="match status" value="1"/>
</dbReference>
<comment type="similarity">
    <text evidence="2">Belongs to the nucleobase:cation symporter-2 (NCS2) (TC 2.A.40) family.</text>
</comment>
<dbReference type="STRING" id="633807.BW732_02455"/>
<dbReference type="OrthoDB" id="9805749at2"/>
<dbReference type="GO" id="GO:0042907">
    <property type="term" value="F:xanthine transmembrane transporter activity"/>
    <property type="evidence" value="ECO:0007669"/>
    <property type="project" value="TreeGrafter"/>
</dbReference>
<sequence length="441" mass="46252">MEKSQATTKLTIGVNDHVSTGQAILLGIQHVLAMDVYVVPFLIAAAVSMSAKDSSSLIQATFIAAGIGTFIQTFLFMKLPIAQGPSFIPIGAIIGIYFANQSGDMGWGTVLGASLIGAIIVTLLGLSGLFHKFVASFIPPIVGGTIIYVVGLSLMPVAMTGNVFNAPGKITDNLLMAIITATTLITLTMLGSRFPVKGRWLRVSSVIIALVVGSFVAKYLGVLDLSAVNQASAFSIPRLPFINFGLHFDLSAIVTMVIIYMVLLAETTGTWFAISQATESDLSPETINRGVIGEGISCIVSALVGSTPVTGYSTNAGIISITGVASKKVFAAAGIWFVIFGFSGKLATLISSIPSAVIGGVFVVVCGVIAISGMQVIKEVPIREKEMYVISVPMIVTLGLILIPQDFITTLPQFLQYLFGSPIATASIVAIILNKVLPSER</sequence>
<dbReference type="PANTHER" id="PTHR42810">
    <property type="entry name" value="PURINE PERMEASE C1399.01C-RELATED"/>
    <property type="match status" value="1"/>
</dbReference>
<keyword evidence="4" id="KW-0812">Transmembrane</keyword>
<dbReference type="EMBL" id="CP019609">
    <property type="protein sequence ID" value="AQP53205.1"/>
    <property type="molecule type" value="Genomic_DNA"/>
</dbReference>
<evidence type="ECO:0000256" key="5">
    <source>
        <dbReference type="ARBA" id="ARBA00022989"/>
    </source>
</evidence>
<evidence type="ECO:0000256" key="1">
    <source>
        <dbReference type="ARBA" id="ARBA00004141"/>
    </source>
</evidence>
<evidence type="ECO:0000256" key="3">
    <source>
        <dbReference type="ARBA" id="ARBA00022448"/>
    </source>
</evidence>
<dbReference type="AlphaFoldDB" id="A0A1Q2D4K2"/>
<dbReference type="InterPro" id="IPR006043">
    <property type="entry name" value="NCS2"/>
</dbReference>
<dbReference type="Pfam" id="PF00860">
    <property type="entry name" value="Xan_ur_permease"/>
    <property type="match status" value="1"/>
</dbReference>
<comment type="subcellular location">
    <subcellularLocation>
        <location evidence="1">Membrane</location>
        <topology evidence="1">Multi-pass membrane protein</topology>
    </subcellularLocation>
</comment>
<evidence type="ECO:0000256" key="2">
    <source>
        <dbReference type="ARBA" id="ARBA00008821"/>
    </source>
</evidence>
<dbReference type="KEGG" id="vpi:BW732_02455"/>
<evidence type="ECO:0000256" key="6">
    <source>
        <dbReference type="ARBA" id="ARBA00023136"/>
    </source>
</evidence>
<accession>A0A1Q2D4K2</accession>
<keyword evidence="3" id="KW-0813">Transport</keyword>
<dbReference type="RefSeq" id="WP_077275301.1">
    <property type="nucleotide sequence ID" value="NZ_CP019609.1"/>
</dbReference>
<keyword evidence="6" id="KW-0472">Membrane</keyword>
<proteinExistence type="inferred from homology"/>
<evidence type="ECO:0000256" key="4">
    <source>
        <dbReference type="ARBA" id="ARBA00022692"/>
    </source>
</evidence>
<protein>
    <submittedName>
        <fullName evidence="7">Xanthine/uracil permease</fullName>
    </submittedName>
</protein>